<dbReference type="InterPro" id="IPR051804">
    <property type="entry name" value="Carb_Metab_Reg_Kinase/Isom"/>
</dbReference>
<dbReference type="Gene3D" id="2.60.120.10">
    <property type="entry name" value="Jelly Rolls"/>
    <property type="match status" value="2"/>
</dbReference>
<keyword evidence="1" id="KW-0479">Metal-binding</keyword>
<dbReference type="PANTHER" id="PTHR42742">
    <property type="entry name" value="TRANSCRIPTIONAL REPRESSOR MPRA"/>
    <property type="match status" value="1"/>
</dbReference>
<evidence type="ECO:0000313" key="7">
    <source>
        <dbReference type="EMBL" id="EFL44354.1"/>
    </source>
</evidence>
<dbReference type="SUPFAM" id="SSF51182">
    <property type="entry name" value="RmlC-like cupins"/>
    <property type="match status" value="1"/>
</dbReference>
<dbReference type="Pfam" id="PF21621">
    <property type="entry name" value="MPI_cupin_dom"/>
    <property type="match status" value="1"/>
</dbReference>
<dbReference type="PIRSF" id="PIRSF036894">
    <property type="entry name" value="PMI_Firm_short"/>
    <property type="match status" value="1"/>
</dbReference>
<sequence length="362" mass="39578">MNTHTSARTSACAFPSQFTSYTSFLQSIAHYPAICNAELLVTQPVLHTKIWGGHQIEQEFGYDVPAGKIGEAWVIGAHAAGDCVLASGPYAAHTLSSVYAEHPELFGDDTNAAHPQPATFPLLVKIIDAHDDLSIQVHPNDEYAALHEHGSRGKSECWYVLKAEPGATIIVGQHAQTKEAFARAVRQGAWSELLYEIPVHEGDFFQIEPGRVHAIKNGTLLLETQQSSDITYRVYDYNRKQDDGTLRTLHMKQSLDTIDFTLTNPTSGSIPAGNVVYTPDGTCSETTLVTSPFYTVKRLILTQQHTLTLHKSWPFLCVSVVRGRGTIQGVPVIAGTHMILTARASQLVCCGDMCVIVSHIPC</sequence>
<dbReference type="Pfam" id="PF20511">
    <property type="entry name" value="PMI_typeI_cat"/>
    <property type="match status" value="1"/>
</dbReference>
<dbReference type="InterPro" id="IPR049071">
    <property type="entry name" value="MPI_cupin_dom"/>
</dbReference>
<dbReference type="InterPro" id="IPR011051">
    <property type="entry name" value="RmlC_Cupin_sf"/>
</dbReference>
<name>A0ABP2IZC8_9ACTN</name>
<dbReference type="RefSeq" id="WP_006304069.1">
    <property type="nucleotide sequence ID" value="NZ_AEDQ01000017.1"/>
</dbReference>
<dbReference type="InterPro" id="IPR014628">
    <property type="entry name" value="Man6P_isomerase_Firm_short"/>
</dbReference>
<dbReference type="Proteomes" id="UP000004431">
    <property type="component" value="Unassembled WGS sequence"/>
</dbReference>
<evidence type="ECO:0000256" key="1">
    <source>
        <dbReference type="ARBA" id="ARBA00022723"/>
    </source>
</evidence>
<accession>A0ABP2IZC8</accession>
<gene>
    <name evidence="7" type="primary">manA</name>
    <name evidence="7" type="ORF">HMPREF9248_0994</name>
</gene>
<proteinExistence type="predicted"/>
<keyword evidence="8" id="KW-1185">Reference proteome</keyword>
<dbReference type="PANTHER" id="PTHR42742:SF3">
    <property type="entry name" value="FRUCTOKINASE"/>
    <property type="match status" value="1"/>
</dbReference>
<feature type="domain" description="Mannose-6-phosphate isomerase cupin" evidence="6">
    <location>
        <begin position="285"/>
        <end position="360"/>
    </location>
</feature>
<evidence type="ECO:0000256" key="4">
    <source>
        <dbReference type="ARBA" id="ARBA00030762"/>
    </source>
</evidence>
<evidence type="ECO:0000259" key="5">
    <source>
        <dbReference type="Pfam" id="PF20511"/>
    </source>
</evidence>
<dbReference type="CDD" id="cd07010">
    <property type="entry name" value="cupin_PMI_type_I_N_bac"/>
    <property type="match status" value="1"/>
</dbReference>
<dbReference type="InterPro" id="IPR014710">
    <property type="entry name" value="RmlC-like_jellyroll"/>
</dbReference>
<organism evidence="7 8">
    <name type="scientific">Fannyhessea vaginae PB189-T1-4</name>
    <dbReference type="NCBI Taxonomy" id="866774"/>
    <lineage>
        <taxon>Bacteria</taxon>
        <taxon>Bacillati</taxon>
        <taxon>Actinomycetota</taxon>
        <taxon>Coriobacteriia</taxon>
        <taxon>Coriobacteriales</taxon>
        <taxon>Atopobiaceae</taxon>
        <taxon>Fannyhessea</taxon>
    </lineage>
</organism>
<protein>
    <recommendedName>
        <fullName evidence="3">Phosphohexomutase</fullName>
    </recommendedName>
    <alternativeName>
        <fullName evidence="4">Phosphomannose isomerase</fullName>
    </alternativeName>
</protein>
<feature type="domain" description="Phosphomannose isomerase type I catalytic" evidence="5">
    <location>
        <begin position="43"/>
        <end position="147"/>
    </location>
</feature>
<dbReference type="GO" id="GO:0004476">
    <property type="term" value="F:mannose-6-phosphate isomerase activity"/>
    <property type="evidence" value="ECO:0007669"/>
    <property type="project" value="UniProtKB-EC"/>
</dbReference>
<keyword evidence="2" id="KW-0862">Zinc</keyword>
<evidence type="ECO:0000313" key="8">
    <source>
        <dbReference type="Proteomes" id="UP000004431"/>
    </source>
</evidence>
<evidence type="ECO:0000259" key="6">
    <source>
        <dbReference type="Pfam" id="PF21621"/>
    </source>
</evidence>
<dbReference type="InterPro" id="IPR046457">
    <property type="entry name" value="PMI_typeI_cat"/>
</dbReference>
<evidence type="ECO:0000256" key="3">
    <source>
        <dbReference type="ARBA" id="ARBA00029741"/>
    </source>
</evidence>
<reference evidence="7 8" key="1">
    <citation type="submission" date="2010-08" db="EMBL/GenBank/DDBJ databases">
        <authorList>
            <person name="Durkin A.S."/>
            <person name="Madupu R."/>
            <person name="Torralba M."/>
            <person name="Gillis M."/>
            <person name="Methe B."/>
            <person name="Sutton G."/>
            <person name="Nelson K.E."/>
        </authorList>
    </citation>
    <scope>NUCLEOTIDE SEQUENCE [LARGE SCALE GENOMIC DNA]</scope>
    <source>
        <strain evidence="7 8">PB189-T1-4</strain>
    </source>
</reference>
<evidence type="ECO:0000256" key="2">
    <source>
        <dbReference type="ARBA" id="ARBA00022833"/>
    </source>
</evidence>
<keyword evidence="7" id="KW-0413">Isomerase</keyword>
<dbReference type="EMBL" id="AEDQ01000017">
    <property type="protein sequence ID" value="EFL44354.1"/>
    <property type="molecule type" value="Genomic_DNA"/>
</dbReference>
<comment type="caution">
    <text evidence="7">The sequence shown here is derived from an EMBL/GenBank/DDBJ whole genome shotgun (WGS) entry which is preliminary data.</text>
</comment>